<evidence type="ECO:0000313" key="4">
    <source>
        <dbReference type="EMBL" id="MCA5893203.1"/>
    </source>
</evidence>
<feature type="transmembrane region" description="Helical" evidence="2">
    <location>
        <begin position="126"/>
        <end position="145"/>
    </location>
</feature>
<feature type="transmembrane region" description="Helical" evidence="2">
    <location>
        <begin position="77"/>
        <end position="106"/>
    </location>
</feature>
<accession>A0ABS7ZE54</accession>
<keyword evidence="2" id="KW-0472">Membrane</keyword>
<name>A0ABS7ZE54_9MICO</name>
<gene>
    <name evidence="4" type="ORF">LEP48_07505</name>
</gene>
<keyword evidence="5" id="KW-1185">Reference proteome</keyword>
<proteinExistence type="predicted"/>
<feature type="domain" description="DUF4328" evidence="3">
    <location>
        <begin position="74"/>
        <end position="224"/>
    </location>
</feature>
<evidence type="ECO:0000259" key="3">
    <source>
        <dbReference type="Pfam" id="PF14219"/>
    </source>
</evidence>
<evidence type="ECO:0000313" key="5">
    <source>
        <dbReference type="Proteomes" id="UP001319870"/>
    </source>
</evidence>
<feature type="transmembrane region" description="Helical" evidence="2">
    <location>
        <begin position="165"/>
        <end position="183"/>
    </location>
</feature>
<dbReference type="EMBL" id="JAIXCQ010000004">
    <property type="protein sequence ID" value="MCA5893203.1"/>
    <property type="molecule type" value="Genomic_DNA"/>
</dbReference>
<evidence type="ECO:0000256" key="1">
    <source>
        <dbReference type="SAM" id="MobiDB-lite"/>
    </source>
</evidence>
<comment type="caution">
    <text evidence="4">The sequence shown here is derived from an EMBL/GenBank/DDBJ whole genome shotgun (WGS) entry which is preliminary data.</text>
</comment>
<protein>
    <submittedName>
        <fullName evidence="4">DUF4328 domain-containing protein</fullName>
    </submittedName>
</protein>
<dbReference type="Proteomes" id="UP001319870">
    <property type="component" value="Unassembled WGS sequence"/>
</dbReference>
<reference evidence="4 5" key="1">
    <citation type="submission" date="2021-09" db="EMBL/GenBank/DDBJ databases">
        <title>Isoptericola luteus sp. nov., a novel bacterium isolated from Harbin, the capital city of Heilongjiang province.</title>
        <authorList>
            <person name="Li J."/>
        </authorList>
    </citation>
    <scope>NUCLEOTIDE SEQUENCE [LARGE SCALE GENOMIC DNA]</scope>
    <source>
        <strain evidence="4 5">NEAU-Y5</strain>
    </source>
</reference>
<keyword evidence="2" id="KW-1133">Transmembrane helix</keyword>
<feature type="transmembrane region" description="Helical" evidence="2">
    <location>
        <begin position="40"/>
        <end position="65"/>
    </location>
</feature>
<dbReference type="InterPro" id="IPR025565">
    <property type="entry name" value="DUF4328"/>
</dbReference>
<sequence length="239" mass="25578">MSFAPSSSPSSSVPARSARSARPSPRPPERRSPPVVPGRLAAAVVVLAAVWTLVQVLLAVCAGLVPADRQGLVTASVATSAYGVATLALTAVQVAAWVVTGIWIQHCQRFAGVCGLGRLADRGGPWAWFAWVLPGISFWFPFQIVRDLLHRVRGRARSRAQAELVGWWWCCVVLMAVAGNRSLLAMAGLPRHEQAVMLGHETALTLLTGLAAWLWIVIVRAVTRSQRELLAVLSARAAA</sequence>
<organism evidence="4 5">
    <name type="scientific">Isoptericola luteus</name>
    <dbReference type="NCBI Taxonomy" id="2879484"/>
    <lineage>
        <taxon>Bacteria</taxon>
        <taxon>Bacillati</taxon>
        <taxon>Actinomycetota</taxon>
        <taxon>Actinomycetes</taxon>
        <taxon>Micrococcales</taxon>
        <taxon>Promicromonosporaceae</taxon>
        <taxon>Isoptericola</taxon>
    </lineage>
</organism>
<feature type="transmembrane region" description="Helical" evidence="2">
    <location>
        <begin position="203"/>
        <end position="222"/>
    </location>
</feature>
<feature type="compositionally biased region" description="Low complexity" evidence="1">
    <location>
        <begin position="1"/>
        <end position="23"/>
    </location>
</feature>
<keyword evidence="2" id="KW-0812">Transmembrane</keyword>
<feature type="region of interest" description="Disordered" evidence="1">
    <location>
        <begin position="1"/>
        <end position="35"/>
    </location>
</feature>
<evidence type="ECO:0000256" key="2">
    <source>
        <dbReference type="SAM" id="Phobius"/>
    </source>
</evidence>
<dbReference type="Pfam" id="PF14219">
    <property type="entry name" value="DUF4328"/>
    <property type="match status" value="1"/>
</dbReference>